<dbReference type="Proteomes" id="UP000184233">
    <property type="component" value="Unassembled WGS sequence"/>
</dbReference>
<gene>
    <name evidence="1" type="ORF">BGO89_01090</name>
</gene>
<protein>
    <submittedName>
        <fullName evidence="1">Uncharacterized protein</fullName>
    </submittedName>
</protein>
<reference evidence="1 2" key="1">
    <citation type="submission" date="2016-09" db="EMBL/GenBank/DDBJ databases">
        <title>Genome-resolved meta-omics ties microbial dynamics to process performance in biotechnology for thiocyanate degradation.</title>
        <authorList>
            <person name="Kantor R.S."/>
            <person name="Huddy R.J."/>
            <person name="Iyer R."/>
            <person name="Thomas B.C."/>
            <person name="Brown C.T."/>
            <person name="Anantharaman K."/>
            <person name="Tringe S."/>
            <person name="Hettich R.L."/>
            <person name="Harrison S.T."/>
            <person name="Banfield J.F."/>
        </authorList>
    </citation>
    <scope>NUCLEOTIDE SEQUENCE [LARGE SCALE GENOMIC DNA]</scope>
    <source>
        <strain evidence="1">59-99</strain>
    </source>
</reference>
<evidence type="ECO:0000313" key="2">
    <source>
        <dbReference type="Proteomes" id="UP000184233"/>
    </source>
</evidence>
<sequence>MLLSRCFELFVIEYEPVEIGYIGEYGIRLRKPREQGYTMYGKDKKGRPLQEYDNQSERTLLSARLTCRFHVMT</sequence>
<name>A0A1M3L6K2_9BACT</name>
<evidence type="ECO:0000313" key="1">
    <source>
        <dbReference type="EMBL" id="OJX61213.1"/>
    </source>
</evidence>
<organism evidence="1 2">
    <name type="scientific">Candidatus Kapaibacterium thiocyanatum</name>
    <dbReference type="NCBI Taxonomy" id="1895771"/>
    <lineage>
        <taxon>Bacteria</taxon>
        <taxon>Pseudomonadati</taxon>
        <taxon>Candidatus Kapaibacteriota</taxon>
        <taxon>Candidatus Kapaibacteriia</taxon>
        <taxon>Candidatus Kapaibacteriales</taxon>
        <taxon>Candidatus Kapaibacteriaceae</taxon>
        <taxon>Candidatus Kapaibacterium</taxon>
    </lineage>
</organism>
<accession>A0A1M3L6K2</accession>
<comment type="caution">
    <text evidence="1">The sequence shown here is derived from an EMBL/GenBank/DDBJ whole genome shotgun (WGS) entry which is preliminary data.</text>
</comment>
<dbReference type="AlphaFoldDB" id="A0A1M3L6K2"/>
<proteinExistence type="predicted"/>
<dbReference type="EMBL" id="MKVH01000002">
    <property type="protein sequence ID" value="OJX61213.1"/>
    <property type="molecule type" value="Genomic_DNA"/>
</dbReference>